<evidence type="ECO:0000313" key="1">
    <source>
        <dbReference type="EMBL" id="KAJ9644599.1"/>
    </source>
</evidence>
<proteinExistence type="predicted"/>
<name>A0ACC2ZAT1_9PEZI</name>
<comment type="caution">
    <text evidence="1">The sequence shown here is derived from an EMBL/GenBank/DDBJ whole genome shotgun (WGS) entry which is preliminary data.</text>
</comment>
<dbReference type="Proteomes" id="UP001172680">
    <property type="component" value="Unassembled WGS sequence"/>
</dbReference>
<evidence type="ECO:0000313" key="2">
    <source>
        <dbReference type="Proteomes" id="UP001172680"/>
    </source>
</evidence>
<keyword evidence="2" id="KW-1185">Reference proteome</keyword>
<reference evidence="1" key="1">
    <citation type="submission" date="2022-10" db="EMBL/GenBank/DDBJ databases">
        <title>Culturing micro-colonial fungi from biological soil crusts in the Mojave desert and describing Neophaeococcomyces mojavensis, and introducing the new genera and species Taxawa tesnikishii.</title>
        <authorList>
            <person name="Kurbessoian T."/>
            <person name="Stajich J.E."/>
        </authorList>
    </citation>
    <scope>NUCLEOTIDE SEQUENCE</scope>
    <source>
        <strain evidence="1">JES_115</strain>
    </source>
</reference>
<organism evidence="1 2">
    <name type="scientific">Coniosporium tulheliwenetii</name>
    <dbReference type="NCBI Taxonomy" id="3383036"/>
    <lineage>
        <taxon>Eukaryota</taxon>
        <taxon>Fungi</taxon>
        <taxon>Dikarya</taxon>
        <taxon>Ascomycota</taxon>
        <taxon>Pezizomycotina</taxon>
        <taxon>Dothideomycetes</taxon>
        <taxon>Dothideomycetes incertae sedis</taxon>
        <taxon>Coniosporium</taxon>
    </lineage>
</organism>
<accession>A0ACC2ZAT1</accession>
<gene>
    <name evidence="1" type="ORF">H2199_003562</name>
</gene>
<sequence>MPALTSTTSTLVRTCARQQLPAVRASAAALQKRSVTEVSTTSSFDSPFKGGTGASTTKIPSFGQYRNRGGETSNKVFQYFMVGSLGALSALGAKATVQDFLVNMSASADVLAQAKVEIDLASIPEGKNVIIKWRGKPVFIRHRTPDEIKDAENTKWEALRDPQPDSDRVQKPEWLIMLGVCTHLGCVPIGEAGDFGGWFCPCHGSHYDVSGRVRKGPAPLNLEVPQYSFPEENKLRDADAATIPATRVAPRAEAQRLGKRKRAPAQQQQAPAAERTAFQHAFTTTLGLFNRVWTSFVRVLSQRLRGTDLAREEIHAQRVAGGHKRRAVGRLHDPSSPSAARNQDDPGYHSRPSSASPAAEVVVPEAPSAAPASFFRSLLKRPAPASASDHPAVQRAAKRVESSPSHPLAHLYAGAFAPKKLMKIRRSGAVPHSPDRLRVRRAARLDELLHWADQKIEDADPNFSHKRAHLQEIRNLPHFPGSLWDAPQDEEHLHRPWNEMKATHASENAPREQPNIQSLPNYLEISHLYNELFPTVDIPEITVTTHGGGDDVTTSEAVARDDTKEIAATDEGQQEAVEAVNEELSMLADAPPPKQKKSLRWTASPFVPDVMPVNQWKYYTPGDPPNEMRKNIEDLSPNKAYPRSRAPTDVSEFDTTLMDTPVKFSDAKDKSPLQRGTAPATPGTQVEVEKTVQKLEDFHVSKPRRLVELPARGRAQELEVSASAKKKQEQRRLEEEKLRRAEEAAAAEKARKKAEKAKEIAEKARKQAEKKAELLRKEKEAEEEKLRKEAEEAAAALAAASVRLISPLNEEWEDKVSAVLRQAQHEEVARNLTAGDMARLKPGVWLNDNIINAYLTHMVDAAHEKVGYTKSSKKPPTYHAFNTHFFSNISEKGPDSVHRWLTRAHLDGTKLLSVKKIFVPVNCSNSHWTLMVISPQDRTIEYLDSLGAGGGNRFNVVKNWLRYELKGDYVEADWTLIEHQSPQQNNHSDCGAFVCFNSYARLRNLEPMNVFEAKDMPSGRKQIAATLLNKGFTGVFAWT</sequence>
<dbReference type="EMBL" id="JAPDRP010000009">
    <property type="protein sequence ID" value="KAJ9644599.1"/>
    <property type="molecule type" value="Genomic_DNA"/>
</dbReference>
<protein>
    <submittedName>
        <fullName evidence="1">Uncharacterized protein</fullName>
    </submittedName>
</protein>